<reference evidence="3" key="1">
    <citation type="submission" date="2013-04" db="EMBL/GenBank/DDBJ databases">
        <authorList>
            <person name="Qu J."/>
            <person name="Murali S.C."/>
            <person name="Bandaranaike D."/>
            <person name="Bellair M."/>
            <person name="Blankenburg K."/>
            <person name="Chao H."/>
            <person name="Dinh H."/>
            <person name="Doddapaneni H."/>
            <person name="Downs B."/>
            <person name="Dugan-Rocha S."/>
            <person name="Elkadiri S."/>
            <person name="Gnanaolivu R.D."/>
            <person name="Hernandez B."/>
            <person name="Javaid M."/>
            <person name="Jayaseelan J.C."/>
            <person name="Lee S."/>
            <person name="Li M."/>
            <person name="Ming W."/>
            <person name="Munidasa M."/>
            <person name="Muniz J."/>
            <person name="Nguyen L."/>
            <person name="Ongeri F."/>
            <person name="Osuji N."/>
            <person name="Pu L.-L."/>
            <person name="Puazo M."/>
            <person name="Qu C."/>
            <person name="Quiroz J."/>
            <person name="Raj R."/>
            <person name="Weissenberger G."/>
            <person name="Xin Y."/>
            <person name="Zou X."/>
            <person name="Han Y."/>
            <person name="Richards S."/>
            <person name="Worley K."/>
            <person name="Muzny D."/>
            <person name="Gibbs R."/>
        </authorList>
    </citation>
    <scope>NUCLEOTIDE SEQUENCE</scope>
    <source>
        <strain evidence="3">Sampled in the wild</strain>
    </source>
</reference>
<proteinExistence type="predicted"/>
<dbReference type="GO" id="GO:0050930">
    <property type="term" value="P:induction of positive chemotaxis"/>
    <property type="evidence" value="ECO:0007669"/>
    <property type="project" value="InterPro"/>
</dbReference>
<evidence type="ECO:0000313" key="4">
    <source>
        <dbReference type="Proteomes" id="UP000792457"/>
    </source>
</evidence>
<sequence length="72" mass="8179">MGHCGDEILAVNGKPLHGLSHKEAITVFKEIKTGQVQLHLGRRVPRKRKEKEQTQTTQQPVQWKTQAQRPTA</sequence>
<gene>
    <name evidence="3" type="ORF">J437_LFUL003693</name>
</gene>
<evidence type="ECO:0000313" key="3">
    <source>
        <dbReference type="EMBL" id="KAG8223420.1"/>
    </source>
</evidence>
<dbReference type="Pfam" id="PF00595">
    <property type="entry name" value="PDZ"/>
    <property type="match status" value="1"/>
</dbReference>
<dbReference type="OrthoDB" id="6022711at2759"/>
<feature type="domain" description="PDZ" evidence="2">
    <location>
        <begin position="5"/>
        <end position="30"/>
    </location>
</feature>
<dbReference type="PANTHER" id="PTHR48484">
    <property type="entry name" value="PRO-INTERLEUKIN-16"/>
    <property type="match status" value="1"/>
</dbReference>
<accession>A0A8K0JVH1</accession>
<feature type="compositionally biased region" description="Low complexity" evidence="1">
    <location>
        <begin position="54"/>
        <end position="66"/>
    </location>
</feature>
<dbReference type="InterPro" id="IPR036034">
    <property type="entry name" value="PDZ_sf"/>
</dbReference>
<name>A0A8K0JVH1_LADFU</name>
<dbReference type="PANTHER" id="PTHR48484:SF2">
    <property type="entry name" value="PRO-INTERLEUKIN-16"/>
    <property type="match status" value="1"/>
</dbReference>
<dbReference type="Proteomes" id="UP000792457">
    <property type="component" value="Unassembled WGS sequence"/>
</dbReference>
<dbReference type="GO" id="GO:0005125">
    <property type="term" value="F:cytokine activity"/>
    <property type="evidence" value="ECO:0007669"/>
    <property type="project" value="InterPro"/>
</dbReference>
<dbReference type="AlphaFoldDB" id="A0A8K0JVH1"/>
<dbReference type="InterPro" id="IPR055287">
    <property type="entry name" value="IL-16-like"/>
</dbReference>
<keyword evidence="4" id="KW-1185">Reference proteome</keyword>
<reference evidence="3" key="2">
    <citation type="submission" date="2017-10" db="EMBL/GenBank/DDBJ databases">
        <title>Ladona fulva Genome sequencing and assembly.</title>
        <authorList>
            <person name="Murali S."/>
            <person name="Richards S."/>
            <person name="Bandaranaike D."/>
            <person name="Bellair M."/>
            <person name="Blankenburg K."/>
            <person name="Chao H."/>
            <person name="Dinh H."/>
            <person name="Doddapaneni H."/>
            <person name="Dugan-Rocha S."/>
            <person name="Elkadiri S."/>
            <person name="Gnanaolivu R."/>
            <person name="Hernandez B."/>
            <person name="Skinner E."/>
            <person name="Javaid M."/>
            <person name="Lee S."/>
            <person name="Li M."/>
            <person name="Ming W."/>
            <person name="Munidasa M."/>
            <person name="Muniz J."/>
            <person name="Nguyen L."/>
            <person name="Hughes D."/>
            <person name="Osuji N."/>
            <person name="Pu L.-L."/>
            <person name="Puazo M."/>
            <person name="Qu C."/>
            <person name="Quiroz J."/>
            <person name="Raj R."/>
            <person name="Weissenberger G."/>
            <person name="Xin Y."/>
            <person name="Zou X."/>
            <person name="Han Y."/>
            <person name="Worley K."/>
            <person name="Muzny D."/>
            <person name="Gibbs R."/>
        </authorList>
    </citation>
    <scope>NUCLEOTIDE SEQUENCE</scope>
    <source>
        <strain evidence="3">Sampled in the wild</strain>
    </source>
</reference>
<evidence type="ECO:0000256" key="1">
    <source>
        <dbReference type="SAM" id="MobiDB-lite"/>
    </source>
</evidence>
<feature type="region of interest" description="Disordered" evidence="1">
    <location>
        <begin position="40"/>
        <end position="72"/>
    </location>
</feature>
<feature type="compositionally biased region" description="Basic residues" evidence="1">
    <location>
        <begin position="40"/>
        <end position="49"/>
    </location>
</feature>
<dbReference type="SUPFAM" id="SSF50156">
    <property type="entry name" value="PDZ domain-like"/>
    <property type="match status" value="1"/>
</dbReference>
<dbReference type="Gene3D" id="2.30.42.10">
    <property type="match status" value="1"/>
</dbReference>
<dbReference type="PROSITE" id="PS50106">
    <property type="entry name" value="PDZ"/>
    <property type="match status" value="1"/>
</dbReference>
<organism evidence="3 4">
    <name type="scientific">Ladona fulva</name>
    <name type="common">Scarce chaser dragonfly</name>
    <name type="synonym">Libellula fulva</name>
    <dbReference type="NCBI Taxonomy" id="123851"/>
    <lineage>
        <taxon>Eukaryota</taxon>
        <taxon>Metazoa</taxon>
        <taxon>Ecdysozoa</taxon>
        <taxon>Arthropoda</taxon>
        <taxon>Hexapoda</taxon>
        <taxon>Insecta</taxon>
        <taxon>Pterygota</taxon>
        <taxon>Palaeoptera</taxon>
        <taxon>Odonata</taxon>
        <taxon>Epiprocta</taxon>
        <taxon>Anisoptera</taxon>
        <taxon>Libelluloidea</taxon>
        <taxon>Libellulidae</taxon>
        <taxon>Ladona</taxon>
    </lineage>
</organism>
<dbReference type="InterPro" id="IPR001478">
    <property type="entry name" value="PDZ"/>
</dbReference>
<protein>
    <recommendedName>
        <fullName evidence="2">PDZ domain-containing protein</fullName>
    </recommendedName>
</protein>
<dbReference type="EMBL" id="KZ308159">
    <property type="protein sequence ID" value="KAG8223420.1"/>
    <property type="molecule type" value="Genomic_DNA"/>
</dbReference>
<comment type="caution">
    <text evidence="3">The sequence shown here is derived from an EMBL/GenBank/DDBJ whole genome shotgun (WGS) entry which is preliminary data.</text>
</comment>
<evidence type="ECO:0000259" key="2">
    <source>
        <dbReference type="PROSITE" id="PS50106"/>
    </source>
</evidence>